<dbReference type="AlphaFoldDB" id="A0A1D1W8A6"/>
<name>A0A1D1W8A6_RAMVA</name>
<feature type="compositionally biased region" description="Basic and acidic residues" evidence="1">
    <location>
        <begin position="53"/>
        <end position="70"/>
    </location>
</feature>
<protein>
    <submittedName>
        <fullName evidence="2">Uncharacterized protein</fullName>
    </submittedName>
</protein>
<gene>
    <name evidence="2" type="primary">RvY_19117-1</name>
    <name evidence="2" type="synonym">RvY_19117.1</name>
    <name evidence="2" type="ORF">RvY_19117</name>
</gene>
<accession>A0A1D1W8A6</accession>
<proteinExistence type="predicted"/>
<evidence type="ECO:0000313" key="3">
    <source>
        <dbReference type="Proteomes" id="UP000186922"/>
    </source>
</evidence>
<reference evidence="2 3" key="1">
    <citation type="journal article" date="2016" name="Nat. Commun.">
        <title>Extremotolerant tardigrade genome and improved radiotolerance of human cultured cells by tardigrade-unique protein.</title>
        <authorList>
            <person name="Hashimoto T."/>
            <person name="Horikawa D.D."/>
            <person name="Saito Y."/>
            <person name="Kuwahara H."/>
            <person name="Kozuka-Hata H."/>
            <person name="Shin-I T."/>
            <person name="Minakuchi Y."/>
            <person name="Ohishi K."/>
            <person name="Motoyama A."/>
            <person name="Aizu T."/>
            <person name="Enomoto A."/>
            <person name="Kondo K."/>
            <person name="Tanaka S."/>
            <person name="Hara Y."/>
            <person name="Koshikawa S."/>
            <person name="Sagara H."/>
            <person name="Miura T."/>
            <person name="Yokobori S."/>
            <person name="Miyagawa K."/>
            <person name="Suzuki Y."/>
            <person name="Kubo T."/>
            <person name="Oyama M."/>
            <person name="Kohara Y."/>
            <person name="Fujiyama A."/>
            <person name="Arakawa K."/>
            <person name="Katayama T."/>
            <person name="Toyoda A."/>
            <person name="Kunieda T."/>
        </authorList>
    </citation>
    <scope>NUCLEOTIDE SEQUENCE [LARGE SCALE GENOMIC DNA]</scope>
    <source>
        <strain evidence="2 3">YOKOZUNA-1</strain>
    </source>
</reference>
<sequence length="70" mass="7799">MAVSTKTSESWLDALPASSLRNLHDDNTLRISAGLRLGSRLVSPPMPMWTSGRQERASRSKLFEERGTLQ</sequence>
<comment type="caution">
    <text evidence="2">The sequence shown here is derived from an EMBL/GenBank/DDBJ whole genome shotgun (WGS) entry which is preliminary data.</text>
</comment>
<keyword evidence="3" id="KW-1185">Reference proteome</keyword>
<evidence type="ECO:0000313" key="2">
    <source>
        <dbReference type="EMBL" id="GAV09612.1"/>
    </source>
</evidence>
<dbReference type="EMBL" id="BDGG01000024">
    <property type="protein sequence ID" value="GAV09612.1"/>
    <property type="molecule type" value="Genomic_DNA"/>
</dbReference>
<dbReference type="OrthoDB" id="2016582at2759"/>
<organism evidence="2 3">
    <name type="scientific">Ramazzottius varieornatus</name>
    <name type="common">Water bear</name>
    <name type="synonym">Tardigrade</name>
    <dbReference type="NCBI Taxonomy" id="947166"/>
    <lineage>
        <taxon>Eukaryota</taxon>
        <taxon>Metazoa</taxon>
        <taxon>Ecdysozoa</taxon>
        <taxon>Tardigrada</taxon>
        <taxon>Eutardigrada</taxon>
        <taxon>Parachela</taxon>
        <taxon>Hypsibioidea</taxon>
        <taxon>Ramazzottiidae</taxon>
        <taxon>Ramazzottius</taxon>
    </lineage>
</organism>
<feature type="region of interest" description="Disordered" evidence="1">
    <location>
        <begin position="42"/>
        <end position="70"/>
    </location>
</feature>
<dbReference type="Proteomes" id="UP000186922">
    <property type="component" value="Unassembled WGS sequence"/>
</dbReference>
<evidence type="ECO:0000256" key="1">
    <source>
        <dbReference type="SAM" id="MobiDB-lite"/>
    </source>
</evidence>